<keyword evidence="1" id="KW-0812">Transmembrane</keyword>
<dbReference type="PANTHER" id="PTHR35867">
    <property type="entry name" value="PROTEIN RSEC"/>
    <property type="match status" value="1"/>
</dbReference>
<evidence type="ECO:0000313" key="3">
    <source>
        <dbReference type="Proteomes" id="UP000218387"/>
    </source>
</evidence>
<protein>
    <submittedName>
        <fullName evidence="2">Sigma E factor regulator</fullName>
    </submittedName>
</protein>
<organism evidence="2 3">
    <name type="scientific">Eubacterium maltosivorans</name>
    <dbReference type="NCBI Taxonomy" id="2041044"/>
    <lineage>
        <taxon>Bacteria</taxon>
        <taxon>Bacillati</taxon>
        <taxon>Bacillota</taxon>
        <taxon>Clostridia</taxon>
        <taxon>Eubacteriales</taxon>
        <taxon>Eubacteriaceae</taxon>
        <taxon>Eubacterium</taxon>
    </lineage>
</organism>
<dbReference type="KEGG" id="emt:CPZ25_019200"/>
<reference evidence="2 3" key="1">
    <citation type="submission" date="2018-05" db="EMBL/GenBank/DDBJ databases">
        <title>Genome comparison of Eubacterium sp.</title>
        <authorList>
            <person name="Feng Y."/>
            <person name="Sanchez-Andrea I."/>
            <person name="Stams A.J.M."/>
            <person name="De Vos W.M."/>
        </authorList>
    </citation>
    <scope>NUCLEOTIDE SEQUENCE [LARGE SCALE GENOMIC DNA]</scope>
    <source>
        <strain evidence="2 3">YI</strain>
    </source>
</reference>
<dbReference type="RefSeq" id="WP_096920785.1">
    <property type="nucleotide sequence ID" value="NZ_CP029487.1"/>
</dbReference>
<evidence type="ECO:0000256" key="1">
    <source>
        <dbReference type="SAM" id="Phobius"/>
    </source>
</evidence>
<name>A0A4P9CF22_EUBML</name>
<dbReference type="EMBL" id="CP029487">
    <property type="protein sequence ID" value="QCT73352.1"/>
    <property type="molecule type" value="Genomic_DNA"/>
</dbReference>
<sequence>MKEIGIVEELKGKNAKVLIKRHAACGDCGACQVGKEKMTMEATARNAAGAQVGDTVSVEMEFANVIKATSIMYGIPLIAFVVGCAAGYFAAVALTLDLVLVPFFTGILLTVISYLVIRVFDKKGKFNSKYEPVITEIEAEAQELPPESK</sequence>
<keyword evidence="1" id="KW-0472">Membrane</keyword>
<evidence type="ECO:0000313" key="2">
    <source>
        <dbReference type="EMBL" id="QCT73352.1"/>
    </source>
</evidence>
<gene>
    <name evidence="2" type="ORF">CPZ25_019200</name>
</gene>
<keyword evidence="1" id="KW-1133">Transmembrane helix</keyword>
<dbReference type="InterPro" id="IPR007359">
    <property type="entry name" value="SigmaE_reg_RseC_MucC"/>
</dbReference>
<proteinExistence type="predicted"/>
<feature type="transmembrane region" description="Helical" evidence="1">
    <location>
        <begin position="100"/>
        <end position="120"/>
    </location>
</feature>
<dbReference type="AlphaFoldDB" id="A0A4P9CF22"/>
<dbReference type="PANTHER" id="PTHR35867:SF1">
    <property type="entry name" value="PROTEIN RSEC"/>
    <property type="match status" value="1"/>
</dbReference>
<dbReference type="InterPro" id="IPR026268">
    <property type="entry name" value="RseC"/>
</dbReference>
<feature type="transmembrane region" description="Helical" evidence="1">
    <location>
        <begin position="70"/>
        <end position="94"/>
    </location>
</feature>
<dbReference type="Pfam" id="PF04246">
    <property type="entry name" value="RseC_MucC"/>
    <property type="match status" value="1"/>
</dbReference>
<dbReference type="Proteomes" id="UP000218387">
    <property type="component" value="Chromosome"/>
</dbReference>
<accession>A0A4P9CF22</accession>
<keyword evidence="3" id="KW-1185">Reference proteome</keyword>
<dbReference type="PIRSF" id="PIRSF004923">
    <property type="entry name" value="RseC"/>
    <property type="match status" value="1"/>
</dbReference>